<dbReference type="GO" id="GO:0016887">
    <property type="term" value="F:ATP hydrolysis activity"/>
    <property type="evidence" value="ECO:0007669"/>
    <property type="project" value="InterPro"/>
</dbReference>
<dbReference type="SMART" id="SM00382">
    <property type="entry name" value="AAA"/>
    <property type="match status" value="1"/>
</dbReference>
<evidence type="ECO:0000256" key="13">
    <source>
        <dbReference type="ARBA" id="ARBA00048610"/>
    </source>
</evidence>
<evidence type="ECO:0000256" key="6">
    <source>
        <dbReference type="ARBA" id="ARBA00022840"/>
    </source>
</evidence>
<reference evidence="15 16" key="1">
    <citation type="submission" date="2019-03" db="EMBL/GenBank/DDBJ databases">
        <title>Metabolic potential of uncultured bacteria and archaea associated with petroleum seepage in deep-sea sediments.</title>
        <authorList>
            <person name="Dong X."/>
            <person name="Hubert C."/>
        </authorList>
    </citation>
    <scope>NUCLEOTIDE SEQUENCE [LARGE SCALE GENOMIC DNA]</scope>
    <source>
        <strain evidence="15">E29_bin52</strain>
    </source>
</reference>
<sequence>MGVRNTILNIEGLKVHFDTLDGTSRVLDGVELSVREGEVVGLVGETGCGKSITAKTILRSLPMPPGRIVEGEILFLGDNLLELSREEGHQVMSKKMSYIPQDPMTSLNPVFSVGEEMGDLIRWHGRRRLGPLELMGLRRRHDNSIAKAVELLDRVKIPAPREIIRRYPVELSGGMRQRVLIAMALIGYSSLLIADEPTTALDVTIQKGILELIEEKVKEEELSVLYITHNLGVARRLCDRIYVMYAGTIAETAKTQDLLDNPKHPYTSGLISSIPKLTGDEFKGIDGRIPDYIDPPSGCRFHPRCPEVMEICEQEKPELVKVGGSRLVACHLFSTGGES</sequence>
<keyword evidence="8" id="KW-0406">Ion transport</keyword>
<dbReference type="CDD" id="cd03257">
    <property type="entry name" value="ABC_NikE_OppD_transporters"/>
    <property type="match status" value="1"/>
</dbReference>
<gene>
    <name evidence="15" type="ORF">E3J48_04880</name>
</gene>
<evidence type="ECO:0000256" key="11">
    <source>
        <dbReference type="ARBA" id="ARBA00039098"/>
    </source>
</evidence>
<dbReference type="PANTHER" id="PTHR43297:SF13">
    <property type="entry name" value="NICKEL ABC TRANSPORTER, ATP-BINDING PROTEIN"/>
    <property type="match status" value="1"/>
</dbReference>
<evidence type="ECO:0000259" key="14">
    <source>
        <dbReference type="PROSITE" id="PS50893"/>
    </source>
</evidence>
<evidence type="ECO:0000256" key="8">
    <source>
        <dbReference type="ARBA" id="ARBA00023065"/>
    </source>
</evidence>
<proteinExistence type="inferred from homology"/>
<dbReference type="PROSITE" id="PS00211">
    <property type="entry name" value="ABC_TRANSPORTER_1"/>
    <property type="match status" value="1"/>
</dbReference>
<dbReference type="InterPro" id="IPR013563">
    <property type="entry name" value="Oligopep_ABC_C"/>
</dbReference>
<comment type="subcellular location">
    <subcellularLocation>
        <location evidence="1">Cell membrane</location>
        <topology evidence="1">Peripheral membrane protein</topology>
    </subcellularLocation>
</comment>
<evidence type="ECO:0000313" key="15">
    <source>
        <dbReference type="EMBL" id="TET62062.1"/>
    </source>
</evidence>
<dbReference type="AlphaFoldDB" id="A0A523W513"/>
<dbReference type="GO" id="GO:0015833">
    <property type="term" value="P:peptide transport"/>
    <property type="evidence" value="ECO:0007669"/>
    <property type="project" value="InterPro"/>
</dbReference>
<dbReference type="GO" id="GO:0005524">
    <property type="term" value="F:ATP binding"/>
    <property type="evidence" value="ECO:0007669"/>
    <property type="project" value="UniProtKB-KW"/>
</dbReference>
<keyword evidence="4" id="KW-1003">Cell membrane</keyword>
<evidence type="ECO:0000313" key="16">
    <source>
        <dbReference type="Proteomes" id="UP000319130"/>
    </source>
</evidence>
<evidence type="ECO:0000256" key="5">
    <source>
        <dbReference type="ARBA" id="ARBA00022741"/>
    </source>
</evidence>
<feature type="domain" description="ABC transporter" evidence="14">
    <location>
        <begin position="10"/>
        <end position="271"/>
    </location>
</feature>
<keyword evidence="5" id="KW-0547">Nucleotide-binding</keyword>
<comment type="similarity">
    <text evidence="2">Belongs to the ABC transporter superfamily.</text>
</comment>
<dbReference type="SUPFAM" id="SSF52540">
    <property type="entry name" value="P-loop containing nucleoside triphosphate hydrolases"/>
    <property type="match status" value="1"/>
</dbReference>
<evidence type="ECO:0000256" key="12">
    <source>
        <dbReference type="ARBA" id="ARBA00044143"/>
    </source>
</evidence>
<dbReference type="NCBIfam" id="TIGR01727">
    <property type="entry name" value="oligo_HPY"/>
    <property type="match status" value="1"/>
</dbReference>
<keyword evidence="6 15" id="KW-0067">ATP-binding</keyword>
<evidence type="ECO:0000256" key="3">
    <source>
        <dbReference type="ARBA" id="ARBA00022448"/>
    </source>
</evidence>
<dbReference type="InterPro" id="IPR003439">
    <property type="entry name" value="ABC_transporter-like_ATP-bd"/>
</dbReference>
<protein>
    <recommendedName>
        <fullName evidence="12">Nickel import system ATP-binding protein NikD</fullName>
        <ecNumber evidence="11">7.2.2.11</ecNumber>
    </recommendedName>
</protein>
<dbReference type="PROSITE" id="PS50893">
    <property type="entry name" value="ABC_TRANSPORTER_2"/>
    <property type="match status" value="1"/>
</dbReference>
<keyword evidence="7" id="KW-1278">Translocase</keyword>
<evidence type="ECO:0000256" key="4">
    <source>
        <dbReference type="ARBA" id="ARBA00022475"/>
    </source>
</evidence>
<dbReference type="InterPro" id="IPR017871">
    <property type="entry name" value="ABC_transporter-like_CS"/>
</dbReference>
<dbReference type="Proteomes" id="UP000319130">
    <property type="component" value="Unassembled WGS sequence"/>
</dbReference>
<name>A0A523W513_UNCAE</name>
<dbReference type="GO" id="GO:0015413">
    <property type="term" value="F:ABC-type nickel transporter activity"/>
    <property type="evidence" value="ECO:0007669"/>
    <property type="project" value="UniProtKB-EC"/>
</dbReference>
<evidence type="ECO:0000256" key="2">
    <source>
        <dbReference type="ARBA" id="ARBA00005417"/>
    </source>
</evidence>
<dbReference type="FunFam" id="3.40.50.300:FF:000016">
    <property type="entry name" value="Oligopeptide ABC transporter ATP-binding component"/>
    <property type="match status" value="1"/>
</dbReference>
<dbReference type="Pfam" id="PF00005">
    <property type="entry name" value="ABC_tran"/>
    <property type="match status" value="1"/>
</dbReference>
<evidence type="ECO:0000256" key="9">
    <source>
        <dbReference type="ARBA" id="ARBA00023136"/>
    </source>
</evidence>
<dbReference type="EMBL" id="SOIZ01000209">
    <property type="protein sequence ID" value="TET62062.1"/>
    <property type="molecule type" value="Genomic_DNA"/>
</dbReference>
<comment type="subunit">
    <text evidence="10">The complex is composed of two ATP-binding proteins (NikD and NikE), two transmembrane proteins (NikB and NikC) and a solute-binding protein (NikA).</text>
</comment>
<evidence type="ECO:0000256" key="7">
    <source>
        <dbReference type="ARBA" id="ARBA00022967"/>
    </source>
</evidence>
<organism evidence="15 16">
    <name type="scientific">Aerophobetes bacterium</name>
    <dbReference type="NCBI Taxonomy" id="2030807"/>
    <lineage>
        <taxon>Bacteria</taxon>
        <taxon>Candidatus Aerophobota</taxon>
    </lineage>
</organism>
<dbReference type="Gene3D" id="3.40.50.300">
    <property type="entry name" value="P-loop containing nucleotide triphosphate hydrolases"/>
    <property type="match status" value="1"/>
</dbReference>
<dbReference type="Pfam" id="PF08352">
    <property type="entry name" value="oligo_HPY"/>
    <property type="match status" value="1"/>
</dbReference>
<keyword evidence="3" id="KW-0813">Transport</keyword>
<dbReference type="PANTHER" id="PTHR43297">
    <property type="entry name" value="OLIGOPEPTIDE TRANSPORT ATP-BINDING PROTEIN APPD"/>
    <property type="match status" value="1"/>
</dbReference>
<keyword evidence="9" id="KW-0472">Membrane</keyword>
<evidence type="ECO:0000256" key="1">
    <source>
        <dbReference type="ARBA" id="ARBA00004202"/>
    </source>
</evidence>
<dbReference type="InterPro" id="IPR003593">
    <property type="entry name" value="AAA+_ATPase"/>
</dbReference>
<accession>A0A523W513</accession>
<dbReference type="GO" id="GO:0005886">
    <property type="term" value="C:plasma membrane"/>
    <property type="evidence" value="ECO:0007669"/>
    <property type="project" value="UniProtKB-SubCell"/>
</dbReference>
<evidence type="ECO:0000256" key="10">
    <source>
        <dbReference type="ARBA" id="ARBA00038669"/>
    </source>
</evidence>
<comment type="catalytic activity">
    <reaction evidence="13">
        <text>Ni(2+)(out) + ATP + H2O = Ni(2+)(in) + ADP + phosphate + H(+)</text>
        <dbReference type="Rhea" id="RHEA:15557"/>
        <dbReference type="ChEBI" id="CHEBI:15377"/>
        <dbReference type="ChEBI" id="CHEBI:15378"/>
        <dbReference type="ChEBI" id="CHEBI:30616"/>
        <dbReference type="ChEBI" id="CHEBI:43474"/>
        <dbReference type="ChEBI" id="CHEBI:49786"/>
        <dbReference type="ChEBI" id="CHEBI:456216"/>
        <dbReference type="EC" id="7.2.2.11"/>
    </reaction>
    <physiologicalReaction direction="left-to-right" evidence="13">
        <dbReference type="Rhea" id="RHEA:15558"/>
    </physiologicalReaction>
</comment>
<dbReference type="InterPro" id="IPR050388">
    <property type="entry name" value="ABC_Ni/Peptide_Import"/>
</dbReference>
<dbReference type="InterPro" id="IPR027417">
    <property type="entry name" value="P-loop_NTPase"/>
</dbReference>
<dbReference type="EC" id="7.2.2.11" evidence="11"/>
<comment type="caution">
    <text evidence="15">The sequence shown here is derived from an EMBL/GenBank/DDBJ whole genome shotgun (WGS) entry which is preliminary data.</text>
</comment>